<keyword evidence="3" id="KW-0808">Transferase</keyword>
<dbReference type="OrthoDB" id="8965954at2"/>
<feature type="transmembrane region" description="Helical" evidence="1">
    <location>
        <begin position="48"/>
        <end position="67"/>
    </location>
</feature>
<organism evidence="3 4">
    <name type="scientific">Cochleicola gelatinilyticus</name>
    <dbReference type="NCBI Taxonomy" id="1763537"/>
    <lineage>
        <taxon>Bacteria</taxon>
        <taxon>Pseudomonadati</taxon>
        <taxon>Bacteroidota</taxon>
        <taxon>Flavobacteriia</taxon>
        <taxon>Flavobacteriales</taxon>
        <taxon>Flavobacteriaceae</taxon>
        <taxon>Cochleicola</taxon>
    </lineage>
</organism>
<reference evidence="3 4" key="1">
    <citation type="submission" date="2016-02" db="EMBL/GenBank/DDBJ databases">
        <title>Ulvibacter sp. LPB0005, isolated from Thais luteostoma.</title>
        <authorList>
            <person name="Shin S.-K."/>
            <person name="Yi H."/>
        </authorList>
    </citation>
    <scope>NUCLEOTIDE SEQUENCE [LARGE SCALE GENOMIC DNA]</scope>
    <source>
        <strain evidence="3 4">LPB0005</strain>
    </source>
</reference>
<dbReference type="InterPro" id="IPR025698">
    <property type="entry name" value="2TM_dom"/>
</dbReference>
<name>A0A167HQU4_9FLAO</name>
<accession>A0A167HQU4</accession>
<dbReference type="Proteomes" id="UP000077013">
    <property type="component" value="Unassembled WGS sequence"/>
</dbReference>
<proteinExistence type="predicted"/>
<dbReference type="Pfam" id="PF13239">
    <property type="entry name" value="2TM"/>
    <property type="match status" value="1"/>
</dbReference>
<evidence type="ECO:0000313" key="3">
    <source>
        <dbReference type="EMBL" id="OAB78870.1"/>
    </source>
</evidence>
<evidence type="ECO:0000256" key="1">
    <source>
        <dbReference type="SAM" id="Phobius"/>
    </source>
</evidence>
<evidence type="ECO:0000313" key="4">
    <source>
        <dbReference type="Proteomes" id="UP000077013"/>
    </source>
</evidence>
<dbReference type="EMBL" id="LRXL01000037">
    <property type="protein sequence ID" value="OAB78870.1"/>
    <property type="molecule type" value="Genomic_DNA"/>
</dbReference>
<keyword evidence="1" id="KW-1133">Transmembrane helix</keyword>
<keyword evidence="1" id="KW-0812">Transmembrane</keyword>
<protein>
    <submittedName>
        <fullName evidence="3">Histidine kinase</fullName>
    </submittedName>
</protein>
<evidence type="ECO:0000259" key="2">
    <source>
        <dbReference type="Pfam" id="PF13239"/>
    </source>
</evidence>
<keyword evidence="3" id="KW-0418">Kinase</keyword>
<keyword evidence="1" id="KW-0472">Membrane</keyword>
<feature type="domain" description="2TM" evidence="2">
    <location>
        <begin position="11"/>
        <end position="90"/>
    </location>
</feature>
<dbReference type="AlphaFoldDB" id="A0A167HQU4"/>
<sequence length="101" mass="12268">MEPTQETKYLKAKERVAEIKKFYSGLIFYVIFIGFLAGLNYYVNELRYPWFLWAAFGWGIGLFFQAAKAFRWNFGIGKDWEDRKVREFMEQEDRKDTNLWK</sequence>
<keyword evidence="4" id="KW-1185">Reference proteome</keyword>
<dbReference type="STRING" id="1763537.ULVI_09825"/>
<dbReference type="RefSeq" id="WP_068592287.1">
    <property type="nucleotide sequence ID" value="NZ_LRXL01000037.1"/>
</dbReference>
<comment type="caution">
    <text evidence="3">The sequence shown here is derived from an EMBL/GenBank/DDBJ whole genome shotgun (WGS) entry which is preliminary data.</text>
</comment>
<dbReference type="GO" id="GO:0016301">
    <property type="term" value="F:kinase activity"/>
    <property type="evidence" value="ECO:0007669"/>
    <property type="project" value="UniProtKB-KW"/>
</dbReference>
<feature type="transmembrane region" description="Helical" evidence="1">
    <location>
        <begin position="21"/>
        <end position="42"/>
    </location>
</feature>
<gene>
    <name evidence="3" type="ORF">ULVI_09825</name>
</gene>